<dbReference type="RefSeq" id="WP_133796675.1">
    <property type="nucleotide sequence ID" value="NZ_SOCA01000008.1"/>
</dbReference>
<evidence type="ECO:0000313" key="2">
    <source>
        <dbReference type="EMBL" id="TDU66579.1"/>
    </source>
</evidence>
<evidence type="ECO:0000313" key="3">
    <source>
        <dbReference type="Proteomes" id="UP000295662"/>
    </source>
</evidence>
<keyword evidence="3" id="KW-1185">Reference proteome</keyword>
<dbReference type="OrthoDB" id="190257at2"/>
<sequence>MAAKITPSLRAALERLKHGGAVNGALLGWRRQVLINLLPYEEFRTERLLHTLHDARDHFASGDERHVQTFWFGYDTCHVLVCFRQECTLVLIHTRAEEGDFLKRAAETFLEDSQLLLDSLLHPSPDDGGETQPLNPSADPTYSDEHTNFIGRP</sequence>
<dbReference type="AlphaFoldDB" id="A0A4R7RNI2"/>
<evidence type="ECO:0000256" key="1">
    <source>
        <dbReference type="SAM" id="MobiDB-lite"/>
    </source>
</evidence>
<feature type="region of interest" description="Disordered" evidence="1">
    <location>
        <begin position="121"/>
        <end position="153"/>
    </location>
</feature>
<dbReference type="Proteomes" id="UP000295662">
    <property type="component" value="Unassembled WGS sequence"/>
</dbReference>
<organism evidence="2 3">
    <name type="scientific">Prosthecobacter fusiformis</name>
    <dbReference type="NCBI Taxonomy" id="48464"/>
    <lineage>
        <taxon>Bacteria</taxon>
        <taxon>Pseudomonadati</taxon>
        <taxon>Verrucomicrobiota</taxon>
        <taxon>Verrucomicrobiia</taxon>
        <taxon>Verrucomicrobiales</taxon>
        <taxon>Verrucomicrobiaceae</taxon>
        <taxon>Prosthecobacter</taxon>
    </lineage>
</organism>
<protein>
    <submittedName>
        <fullName evidence="2">Uncharacterized protein</fullName>
    </submittedName>
</protein>
<reference evidence="2 3" key="1">
    <citation type="submission" date="2019-03" db="EMBL/GenBank/DDBJ databases">
        <title>Genomic Encyclopedia of Archaeal and Bacterial Type Strains, Phase II (KMG-II): from individual species to whole genera.</title>
        <authorList>
            <person name="Goeker M."/>
        </authorList>
    </citation>
    <scope>NUCLEOTIDE SEQUENCE [LARGE SCALE GENOMIC DNA]</scope>
    <source>
        <strain evidence="2 3">ATCC 25309</strain>
    </source>
</reference>
<accession>A0A4R7RNI2</accession>
<comment type="caution">
    <text evidence="2">The sequence shown here is derived from an EMBL/GenBank/DDBJ whole genome shotgun (WGS) entry which is preliminary data.</text>
</comment>
<name>A0A4R7RNI2_9BACT</name>
<proteinExistence type="predicted"/>
<dbReference type="EMBL" id="SOCA01000008">
    <property type="protein sequence ID" value="TDU66579.1"/>
    <property type="molecule type" value="Genomic_DNA"/>
</dbReference>
<gene>
    <name evidence="2" type="ORF">EI77_03674</name>
</gene>